<keyword evidence="2" id="KW-1185">Reference proteome</keyword>
<comment type="caution">
    <text evidence="1">The sequence shown here is derived from an EMBL/GenBank/DDBJ whole genome shotgun (WGS) entry which is preliminary data.</text>
</comment>
<gene>
    <name evidence="1" type="primary">pstA</name>
    <name evidence="1" type="ORF">CS063_10615</name>
</gene>
<sequence length="264" mass="28314">MKVKHKDSLTRTLLISISLLTIGILLWIIAYIFVNGISHIDLVKLFPPMVSTLFIVVIGLAISAPIGIGAAIYLNEYAKDGKFVRGIRFATESLAAVPSILFGLFGMMFFQINLKLGFSMLSGALTVSMMVLPTIVKTTEEALKTVPTSYREGSLALGATKYATIAKVVLPSALPGILTGIVLGMGRIVGETAAIYLTAGTMYRLPLSAMESGRTLAVHLYLLAKEGISFDEAYGTALVLLVVILCLNLTTYFIGNKLNKSSSK</sequence>
<name>A0AC61DAM2_9FIRM</name>
<dbReference type="Proteomes" id="UP000224460">
    <property type="component" value="Unassembled WGS sequence"/>
</dbReference>
<reference evidence="1" key="1">
    <citation type="submission" date="2017-10" db="EMBL/GenBank/DDBJ databases">
        <title>Genome sequence of cellulolytic Lachnospiraceae bacterium XHS1971 isolated from hotspring sediment.</title>
        <authorList>
            <person name="Vasudevan G."/>
            <person name="Joshi A.J."/>
            <person name="Hivarkar S."/>
            <person name="Lanjekar V.B."/>
            <person name="Dhakephalkar P.K."/>
            <person name="Dagar S."/>
        </authorList>
    </citation>
    <scope>NUCLEOTIDE SEQUENCE</scope>
    <source>
        <strain evidence="1">XHS1971</strain>
    </source>
</reference>
<evidence type="ECO:0000313" key="2">
    <source>
        <dbReference type="Proteomes" id="UP000224460"/>
    </source>
</evidence>
<dbReference type="EMBL" id="PEDL01000011">
    <property type="protein sequence ID" value="PHV70336.1"/>
    <property type="molecule type" value="Genomic_DNA"/>
</dbReference>
<accession>A0AC61DAM2</accession>
<protein>
    <submittedName>
        <fullName evidence="1">Phosphate ABC transporter, permease protein PstA</fullName>
    </submittedName>
</protein>
<evidence type="ECO:0000313" key="1">
    <source>
        <dbReference type="EMBL" id="PHV70336.1"/>
    </source>
</evidence>
<proteinExistence type="predicted"/>
<organism evidence="1 2">
    <name type="scientific">Sporanaerobium hydrogeniformans</name>
    <dbReference type="NCBI Taxonomy" id="3072179"/>
    <lineage>
        <taxon>Bacteria</taxon>
        <taxon>Bacillati</taxon>
        <taxon>Bacillota</taxon>
        <taxon>Clostridia</taxon>
        <taxon>Lachnospirales</taxon>
        <taxon>Lachnospiraceae</taxon>
        <taxon>Sporanaerobium</taxon>
    </lineage>
</organism>